<keyword evidence="3" id="KW-1185">Reference proteome</keyword>
<name>A0A087GQX9_ARAAL</name>
<reference evidence="3" key="1">
    <citation type="journal article" date="2015" name="Nat. Plants">
        <title>Genome expansion of Arabis alpina linked with retrotransposition and reduced symmetric DNA methylation.</title>
        <authorList>
            <person name="Willing E.M."/>
            <person name="Rawat V."/>
            <person name="Mandakova T."/>
            <person name="Maumus F."/>
            <person name="James G.V."/>
            <person name="Nordstroem K.J."/>
            <person name="Becker C."/>
            <person name="Warthmann N."/>
            <person name="Chica C."/>
            <person name="Szarzynska B."/>
            <person name="Zytnicki M."/>
            <person name="Albani M.C."/>
            <person name="Kiefer C."/>
            <person name="Bergonzi S."/>
            <person name="Castaings L."/>
            <person name="Mateos J.L."/>
            <person name="Berns M.C."/>
            <person name="Bujdoso N."/>
            <person name="Piofczyk T."/>
            <person name="de Lorenzo L."/>
            <person name="Barrero-Sicilia C."/>
            <person name="Mateos I."/>
            <person name="Piednoel M."/>
            <person name="Hagmann J."/>
            <person name="Chen-Min-Tao R."/>
            <person name="Iglesias-Fernandez R."/>
            <person name="Schuster S.C."/>
            <person name="Alonso-Blanco C."/>
            <person name="Roudier F."/>
            <person name="Carbonero P."/>
            <person name="Paz-Ares J."/>
            <person name="Davis S.J."/>
            <person name="Pecinka A."/>
            <person name="Quesneville H."/>
            <person name="Colot V."/>
            <person name="Lysak M.A."/>
            <person name="Weigel D."/>
            <person name="Coupland G."/>
            <person name="Schneeberger K."/>
        </authorList>
    </citation>
    <scope>NUCLEOTIDE SEQUENCE [LARGE SCALE GENOMIC DNA]</scope>
    <source>
        <strain evidence="3">cv. Pajares</strain>
    </source>
</reference>
<proteinExistence type="predicted"/>
<feature type="transmembrane region" description="Helical" evidence="1">
    <location>
        <begin position="35"/>
        <end position="51"/>
    </location>
</feature>
<sequence>MEAKDYSKTHTFHVEIAIRCACGQREITNKRKNTLVANSIGIFPWILWHLWKARNALLFENISYSAQSILDKAKEDAAI</sequence>
<evidence type="ECO:0000313" key="3">
    <source>
        <dbReference type="Proteomes" id="UP000029120"/>
    </source>
</evidence>
<evidence type="ECO:0000313" key="2">
    <source>
        <dbReference type="EMBL" id="KFK32281.1"/>
    </source>
</evidence>
<accession>A0A087GQX9</accession>
<protein>
    <submittedName>
        <fullName evidence="2">Uncharacterized protein</fullName>
    </submittedName>
</protein>
<dbReference type="Gramene" id="KFK32281">
    <property type="protein sequence ID" value="KFK32281"/>
    <property type="gene ID" value="AALP_AA6G222000"/>
</dbReference>
<dbReference type="EMBL" id="CM002874">
    <property type="protein sequence ID" value="KFK32281.1"/>
    <property type="molecule type" value="Genomic_DNA"/>
</dbReference>
<organism evidence="2 3">
    <name type="scientific">Arabis alpina</name>
    <name type="common">Alpine rock-cress</name>
    <dbReference type="NCBI Taxonomy" id="50452"/>
    <lineage>
        <taxon>Eukaryota</taxon>
        <taxon>Viridiplantae</taxon>
        <taxon>Streptophyta</taxon>
        <taxon>Embryophyta</taxon>
        <taxon>Tracheophyta</taxon>
        <taxon>Spermatophyta</taxon>
        <taxon>Magnoliopsida</taxon>
        <taxon>eudicotyledons</taxon>
        <taxon>Gunneridae</taxon>
        <taxon>Pentapetalae</taxon>
        <taxon>rosids</taxon>
        <taxon>malvids</taxon>
        <taxon>Brassicales</taxon>
        <taxon>Brassicaceae</taxon>
        <taxon>Arabideae</taxon>
        <taxon>Arabis</taxon>
    </lineage>
</organism>
<evidence type="ECO:0000256" key="1">
    <source>
        <dbReference type="SAM" id="Phobius"/>
    </source>
</evidence>
<dbReference type="OrthoDB" id="1113384at2759"/>
<dbReference type="Proteomes" id="UP000029120">
    <property type="component" value="Chromosome 6"/>
</dbReference>
<keyword evidence="1" id="KW-1133">Transmembrane helix</keyword>
<gene>
    <name evidence="2" type="ordered locus">AALP_Aa6g222000</name>
</gene>
<keyword evidence="1" id="KW-0472">Membrane</keyword>
<dbReference type="AlphaFoldDB" id="A0A087GQX9"/>
<keyword evidence="1" id="KW-0812">Transmembrane</keyword>